<evidence type="ECO:0000256" key="1">
    <source>
        <dbReference type="ARBA" id="ARBA00022679"/>
    </source>
</evidence>
<reference evidence="4 5" key="1">
    <citation type="submission" date="2021-12" db="EMBL/GenBank/DDBJ databases">
        <title>Genome sequencing of bacteria with rrn-lacking chromosome and rrn-plasmid.</title>
        <authorList>
            <person name="Anda M."/>
            <person name="Iwasaki W."/>
        </authorList>
    </citation>
    <scope>NUCLEOTIDE SEQUENCE [LARGE SCALE GENOMIC DNA]</scope>
    <source>
        <strain evidence="4 5">DSM 100852</strain>
    </source>
</reference>
<keyword evidence="5" id="KW-1185">Reference proteome</keyword>
<dbReference type="Gene3D" id="3.30.470.160">
    <property type="entry name" value="Inositol polyphosphate kinase"/>
    <property type="match status" value="1"/>
</dbReference>
<dbReference type="SUPFAM" id="SSF56104">
    <property type="entry name" value="SAICAR synthase-like"/>
    <property type="match status" value="1"/>
</dbReference>
<dbReference type="AlphaFoldDB" id="A0AAU9CIF2"/>
<accession>A0AAU9CIF2</accession>
<dbReference type="RefSeq" id="WP_338391426.1">
    <property type="nucleotide sequence ID" value="NZ_AP025314.1"/>
</dbReference>
<keyword evidence="2" id="KW-0418">Kinase</keyword>
<feature type="compositionally biased region" description="Polar residues" evidence="3">
    <location>
        <begin position="353"/>
        <end position="364"/>
    </location>
</feature>
<feature type="region of interest" description="Disordered" evidence="3">
    <location>
        <begin position="305"/>
        <end position="405"/>
    </location>
</feature>
<dbReference type="Pfam" id="PF03770">
    <property type="entry name" value="IPK"/>
    <property type="match status" value="1"/>
</dbReference>
<dbReference type="InterPro" id="IPR038286">
    <property type="entry name" value="IPK_sf"/>
</dbReference>
<dbReference type="PANTHER" id="PTHR12400">
    <property type="entry name" value="INOSITOL POLYPHOSPHATE KINASE"/>
    <property type="match status" value="1"/>
</dbReference>
<proteinExistence type="predicted"/>
<evidence type="ECO:0000256" key="2">
    <source>
        <dbReference type="ARBA" id="ARBA00022777"/>
    </source>
</evidence>
<dbReference type="GO" id="GO:0032958">
    <property type="term" value="P:inositol phosphate biosynthetic process"/>
    <property type="evidence" value="ECO:0007669"/>
    <property type="project" value="InterPro"/>
</dbReference>
<dbReference type="PANTHER" id="PTHR12400:SF21">
    <property type="entry name" value="KINASE"/>
    <property type="match status" value="1"/>
</dbReference>
<keyword evidence="1" id="KW-0808">Transferase</keyword>
<dbReference type="InterPro" id="IPR005522">
    <property type="entry name" value="IPK"/>
</dbReference>
<dbReference type="EMBL" id="AP025314">
    <property type="protein sequence ID" value="BDD09838.1"/>
    <property type="molecule type" value="Genomic_DNA"/>
</dbReference>
<gene>
    <name evidence="4" type="ORF">FUAX_22700</name>
</gene>
<organism evidence="4 5">
    <name type="scientific">Fulvitalea axinellae</name>
    <dbReference type="NCBI Taxonomy" id="1182444"/>
    <lineage>
        <taxon>Bacteria</taxon>
        <taxon>Pseudomonadati</taxon>
        <taxon>Bacteroidota</taxon>
        <taxon>Cytophagia</taxon>
        <taxon>Cytophagales</taxon>
        <taxon>Persicobacteraceae</taxon>
        <taxon>Fulvitalea</taxon>
    </lineage>
</organism>
<dbReference type="GO" id="GO:0005737">
    <property type="term" value="C:cytoplasm"/>
    <property type="evidence" value="ECO:0007669"/>
    <property type="project" value="TreeGrafter"/>
</dbReference>
<evidence type="ECO:0000313" key="4">
    <source>
        <dbReference type="EMBL" id="BDD09838.1"/>
    </source>
</evidence>
<evidence type="ECO:0000313" key="5">
    <source>
        <dbReference type="Proteomes" id="UP001348817"/>
    </source>
</evidence>
<name>A0AAU9CIF2_9BACT</name>
<protein>
    <submittedName>
        <fullName evidence="4">Uncharacterized protein</fullName>
    </submittedName>
</protein>
<dbReference type="KEGG" id="fax:FUAX_22700"/>
<sequence length="815" mass="89998">MIQLWGKDKAQTSVNFGTFAGQKGISKLPPPPGFGSVAQCAGHAKDFHMLESREWIIKRIDPLEAREYASFKLEGRHDGVIPRFFGPYEDADELFSDHTNGVALTGKDREAVGALSAYKGPGDKLIILSNVTRNKKDSILRDIKIGRQTANYKDQKVRGVGKKEAKLKVTQHELMDRVSGSKSRGFRDEDQWKKVKGGNNLGPLRKMLKSVSPECLSVLVKRLGDIYASLAQGRTAYVGASVLLVINPDPGFCDAVMIDFAHPVTMGVHGAKYYNPAWEGMLFGLANLRDYVQAILQKKERRAVESSPRIRLRSSGGKGKVGVSPTSSFTFMSPGEMEEQSRPEEVSLHASLAQHQMSLRSQATTGGGGESDGEEEMAPSSIRSRMEPERWSLSSGSSVEEEGEQSIPRKASFFADAFEFMVGEAVEEMNFGPETVIYQRVLQSLKEYDLIQGYHGVGPLHARMAKLFEIEHLVYRWHHDLGGKTADASGSSISSLSIVMFRMLELLQKEHRQVVNVIIDQGLPIWLPKGVQGGQGLWEQSVAMNGQMSIAQKDMDDPEFLWRVNALHAKLLTTQTGQNLLGQVFAVPPKKRITIASPPETVFEDSPDDTAIHIHNMADAKVQHKDNPKKRRAGKGSDVTVHLPDESNFVDVDPITRGGPSLAGMYKQDLPDEWEFVSEGSIGGTGAGIVSPGASLASQPSVRPKGKRIMVPSFVRYARGLEQAILASNGEQRSQFESEYRYGMSPLGMNDFERRSILNQMEMALRSEHQLPNNPIAGGIEATDGASVERAQPDWTMLSYIDPERSLGFPFWEEK</sequence>
<evidence type="ECO:0000256" key="3">
    <source>
        <dbReference type="SAM" id="MobiDB-lite"/>
    </source>
</evidence>
<dbReference type="Proteomes" id="UP001348817">
    <property type="component" value="Chromosome"/>
</dbReference>
<dbReference type="GO" id="GO:0016301">
    <property type="term" value="F:kinase activity"/>
    <property type="evidence" value="ECO:0007669"/>
    <property type="project" value="UniProtKB-KW"/>
</dbReference>